<feature type="compositionally biased region" description="Basic and acidic residues" evidence="1">
    <location>
        <begin position="69"/>
        <end position="78"/>
    </location>
</feature>
<feature type="compositionally biased region" description="Low complexity" evidence="1">
    <location>
        <begin position="54"/>
        <end position="67"/>
    </location>
</feature>
<proteinExistence type="predicted"/>
<gene>
    <name evidence="2" type="ORF">niasHT_040117</name>
</gene>
<keyword evidence="3" id="KW-1185">Reference proteome</keyword>
<dbReference type="Proteomes" id="UP001620626">
    <property type="component" value="Unassembled WGS sequence"/>
</dbReference>
<dbReference type="AlphaFoldDB" id="A0ABD2I0R7"/>
<comment type="caution">
    <text evidence="2">The sequence shown here is derived from an EMBL/GenBank/DDBJ whole genome shotgun (WGS) entry which is preliminary data.</text>
</comment>
<dbReference type="EMBL" id="JBICBT010001371">
    <property type="protein sequence ID" value="KAL3070961.1"/>
    <property type="molecule type" value="Genomic_DNA"/>
</dbReference>
<feature type="compositionally biased region" description="Low complexity" evidence="1">
    <location>
        <begin position="160"/>
        <end position="173"/>
    </location>
</feature>
<sequence length="780" mass="85635">MVVSTFENTKITKGAIGQLPNVGEGLDNCQVDICRARCVPLSSTGPLPPRGRAPPTTTDPLPTQLRTPSRREDGHLHNDGPPPAERAGTSNNDGPPSNAAADFLPPRGRAPPQRRTPSRREGRHLQQRRTPFQRSCGLPPAERTGTSTTTDPLPPKGQAPPTTTDPLPTQLRTPSRREDGHLHNDGPPPAERAGTSNNDGPPPAERAGTSNNDGPPSNAAADSLPPRGRAPPQRRTPSRREGRHLQQRRTPFQRSCGLPPAERTGTSTTTDPLPPRGRAPPTTTDPLPPRGRAPPTTTDPLPPPPPSRRAGGQRSCGSPPSSSPLQFLNFRLKFSRTTRPGCRPPRSRVEISVVEISAITGTEQPNRHGLCWRVRRCTLSSLERLDGALSRPKRSQQIHPITSYVYLRKVFVCAEFKLKKVADDGVVVDVPANAAVGLIQMSGATFIRNLKVHINQREVYDSNQLYSYKVFLDTELSYPVAAKDSYFGVACYFRDSYPTKISNVEIDIELALHSDEFMIHQETANRDTYTLEVVDSWLIVKVVDLMDGLSLDIAKKLDMEPARYGIRKTWMKSLFITGGRYDFSANLFTEEVPRRVIIGLVPNQNYIGHNQKNPFYFNHHNVRDIELTASGRTYPQFPYNLEGVTLIAYAEADGLILIDRNRSITSDLTGAADSSQECTIGSSTEHSLRTQRPKNILLAPSLPIYAKVHKIALQSNCQFGPIENAGNPLLRNPPAIVLKILALRWPLGAAQMAGAQLACSSPISMRGYRNPGKSQSLTTQ</sequence>
<reference evidence="2 3" key="1">
    <citation type="submission" date="2024-10" db="EMBL/GenBank/DDBJ databases">
        <authorList>
            <person name="Kim D."/>
        </authorList>
    </citation>
    <scope>NUCLEOTIDE SEQUENCE [LARGE SCALE GENOMIC DNA]</scope>
    <source>
        <strain evidence="2">BH-2024</strain>
    </source>
</reference>
<evidence type="ECO:0000313" key="2">
    <source>
        <dbReference type="EMBL" id="KAL3070961.1"/>
    </source>
</evidence>
<accession>A0ABD2I0R7</accession>
<feature type="compositionally biased region" description="Basic and acidic residues" evidence="1">
    <location>
        <begin position="175"/>
        <end position="184"/>
    </location>
</feature>
<name>A0ABD2I0R7_9BILA</name>
<evidence type="ECO:0000313" key="3">
    <source>
        <dbReference type="Proteomes" id="UP001620626"/>
    </source>
</evidence>
<organism evidence="2 3">
    <name type="scientific">Heterodera trifolii</name>
    <dbReference type="NCBI Taxonomy" id="157864"/>
    <lineage>
        <taxon>Eukaryota</taxon>
        <taxon>Metazoa</taxon>
        <taxon>Ecdysozoa</taxon>
        <taxon>Nematoda</taxon>
        <taxon>Chromadorea</taxon>
        <taxon>Rhabditida</taxon>
        <taxon>Tylenchina</taxon>
        <taxon>Tylenchomorpha</taxon>
        <taxon>Tylenchoidea</taxon>
        <taxon>Heteroderidae</taxon>
        <taxon>Heteroderinae</taxon>
        <taxon>Heterodera</taxon>
    </lineage>
</organism>
<feature type="compositionally biased region" description="Polar residues" evidence="1">
    <location>
        <begin position="315"/>
        <end position="324"/>
    </location>
</feature>
<evidence type="ECO:0000256" key="1">
    <source>
        <dbReference type="SAM" id="MobiDB-lite"/>
    </source>
</evidence>
<feature type="region of interest" description="Disordered" evidence="1">
    <location>
        <begin position="40"/>
        <end position="324"/>
    </location>
</feature>
<protein>
    <submittedName>
        <fullName evidence="2">Uncharacterized protein</fullName>
    </submittedName>
</protein>